<organism evidence="2 3">
    <name type="scientific">Methylosinus sporium</name>
    <dbReference type="NCBI Taxonomy" id="428"/>
    <lineage>
        <taxon>Bacteria</taxon>
        <taxon>Pseudomonadati</taxon>
        <taxon>Pseudomonadota</taxon>
        <taxon>Alphaproteobacteria</taxon>
        <taxon>Hyphomicrobiales</taxon>
        <taxon>Methylocystaceae</taxon>
        <taxon>Methylosinus</taxon>
    </lineage>
</organism>
<dbReference type="SUPFAM" id="SSF81301">
    <property type="entry name" value="Nucleotidyltransferase"/>
    <property type="match status" value="1"/>
</dbReference>
<dbReference type="AlphaFoldDB" id="A0A2U1SPX8"/>
<name>A0A2U1SPX8_METSR</name>
<proteinExistence type="predicted"/>
<gene>
    <name evidence="2" type="ORF">C5689_11780</name>
</gene>
<protein>
    <recommendedName>
        <fullName evidence="1">Polymerase nucleotidyl transferase domain-containing protein</fullName>
    </recommendedName>
</protein>
<dbReference type="PANTHER" id="PTHR33933">
    <property type="entry name" value="NUCLEOTIDYLTRANSFERASE"/>
    <property type="match status" value="1"/>
</dbReference>
<evidence type="ECO:0000259" key="1">
    <source>
        <dbReference type="Pfam" id="PF01909"/>
    </source>
</evidence>
<reference evidence="2 3" key="1">
    <citation type="journal article" date="2018" name="Appl. Microbiol. Biotechnol.">
        <title>Co-cultivation of the strictly anaerobic methanogen Methanosarcina barkeri with aerobic methanotrophs in an oxygen-limited membrane bioreactor.</title>
        <authorList>
            <person name="In 't Zandt M.H."/>
            <person name="van den Bosch T.J.M."/>
            <person name="Rijkers R."/>
            <person name="van Kessel M.A.H.J."/>
            <person name="Jetten M.S.M."/>
            <person name="Welte C.U."/>
        </authorList>
    </citation>
    <scope>NUCLEOTIDE SEQUENCE [LARGE SCALE GENOMIC DNA]</scope>
    <source>
        <strain evidence="2 3">DSM 17706</strain>
    </source>
</reference>
<dbReference type="PANTHER" id="PTHR33933:SF1">
    <property type="entry name" value="PROTEIN ADENYLYLTRANSFERASE MNTA-RELATED"/>
    <property type="match status" value="1"/>
</dbReference>
<dbReference type="Gene3D" id="3.30.460.10">
    <property type="entry name" value="Beta Polymerase, domain 2"/>
    <property type="match status" value="1"/>
</dbReference>
<accession>A0A2U1SPX8</accession>
<feature type="domain" description="Polymerase nucleotidyl transferase" evidence="1">
    <location>
        <begin position="10"/>
        <end position="79"/>
    </location>
</feature>
<sequence>MMTAIDPIMSRFRAALGEAYGPRLERVVLFGSRARGDARPDSDYDVAIFLTDMESFGREADRIAEIETDILYDTGAVINALPFIAAAYREPTALMGELRREGVDL</sequence>
<dbReference type="EMBL" id="PUIV01000017">
    <property type="protein sequence ID" value="PWB93670.1"/>
    <property type="molecule type" value="Genomic_DNA"/>
</dbReference>
<dbReference type="GO" id="GO:0016779">
    <property type="term" value="F:nucleotidyltransferase activity"/>
    <property type="evidence" value="ECO:0007669"/>
    <property type="project" value="InterPro"/>
</dbReference>
<dbReference type="Proteomes" id="UP000245137">
    <property type="component" value="Unassembled WGS sequence"/>
</dbReference>
<comment type="caution">
    <text evidence="2">The sequence shown here is derived from an EMBL/GenBank/DDBJ whole genome shotgun (WGS) entry which is preliminary data.</text>
</comment>
<dbReference type="Pfam" id="PF01909">
    <property type="entry name" value="NTP_transf_2"/>
    <property type="match status" value="1"/>
</dbReference>
<dbReference type="InterPro" id="IPR002934">
    <property type="entry name" value="Polymerase_NTP_transf_dom"/>
</dbReference>
<dbReference type="InterPro" id="IPR043519">
    <property type="entry name" value="NT_sf"/>
</dbReference>
<keyword evidence="3" id="KW-1185">Reference proteome</keyword>
<dbReference type="CDD" id="cd05403">
    <property type="entry name" value="NT_KNTase_like"/>
    <property type="match status" value="1"/>
</dbReference>
<dbReference type="InterPro" id="IPR052548">
    <property type="entry name" value="Type_VII_TA_antitoxin"/>
</dbReference>
<evidence type="ECO:0000313" key="2">
    <source>
        <dbReference type="EMBL" id="PWB93670.1"/>
    </source>
</evidence>
<evidence type="ECO:0000313" key="3">
    <source>
        <dbReference type="Proteomes" id="UP000245137"/>
    </source>
</evidence>
<dbReference type="RefSeq" id="WP_108917466.1">
    <property type="nucleotide sequence ID" value="NZ_BGJY01000009.1"/>
</dbReference>
<dbReference type="OrthoDB" id="559450at2"/>